<feature type="region of interest" description="Disordered" evidence="1">
    <location>
        <begin position="15"/>
        <end position="42"/>
    </location>
</feature>
<feature type="region of interest" description="Disordered" evidence="1">
    <location>
        <begin position="131"/>
        <end position="169"/>
    </location>
</feature>
<gene>
    <name evidence="2" type="ORF">Cni_G10409</name>
</gene>
<feature type="compositionally biased region" description="Basic and acidic residues" evidence="1">
    <location>
        <begin position="26"/>
        <end position="42"/>
    </location>
</feature>
<evidence type="ECO:0000313" key="3">
    <source>
        <dbReference type="Proteomes" id="UP001327560"/>
    </source>
</evidence>
<accession>A0AAQ3K4B7</accession>
<evidence type="ECO:0000256" key="1">
    <source>
        <dbReference type="SAM" id="MobiDB-lite"/>
    </source>
</evidence>
<proteinExistence type="predicted"/>
<reference evidence="2 3" key="1">
    <citation type="submission" date="2023-10" db="EMBL/GenBank/DDBJ databases">
        <title>Chromosome-scale genome assembly provides insights into flower coloration mechanisms of Canna indica.</title>
        <authorList>
            <person name="Li C."/>
        </authorList>
    </citation>
    <scope>NUCLEOTIDE SEQUENCE [LARGE SCALE GENOMIC DNA]</scope>
    <source>
        <tissue evidence="2">Flower</tissue>
    </source>
</reference>
<protein>
    <recommendedName>
        <fullName evidence="4">Retrotransposon gag domain-containing protein</fullName>
    </recommendedName>
</protein>
<dbReference type="AlphaFoldDB" id="A0AAQ3K4B7"/>
<dbReference type="Proteomes" id="UP001327560">
    <property type="component" value="Chromosome 3"/>
</dbReference>
<evidence type="ECO:0000313" key="2">
    <source>
        <dbReference type="EMBL" id="WOL01692.1"/>
    </source>
</evidence>
<evidence type="ECO:0008006" key="4">
    <source>
        <dbReference type="Google" id="ProtNLM"/>
    </source>
</evidence>
<feature type="region of interest" description="Disordered" evidence="1">
    <location>
        <begin position="185"/>
        <end position="212"/>
    </location>
</feature>
<sequence>MAEFQEKAASYLEIEGLHKKSKKTNKKSEDRNRRERENDRRARSLPCPNAWYEKYTTFNTKKEIILREVYDLKLLKHPLNVEKQKLPPNADMSKKCAFLNTYGHTTEECVVLKDQLDDLVRAGHLDLYVNRGRERGRSRSRDHRRRSRSQTPLNHQVGQRDNNQANCSGNKVRGIITRRRRKIEIGQKEISPKNHGGRRHRSPTGACFQNPNNIIL</sequence>
<dbReference type="EMBL" id="CP136892">
    <property type="protein sequence ID" value="WOL01692.1"/>
    <property type="molecule type" value="Genomic_DNA"/>
</dbReference>
<name>A0AAQ3K4B7_9LILI</name>
<feature type="compositionally biased region" description="Polar residues" evidence="1">
    <location>
        <begin position="150"/>
        <end position="169"/>
    </location>
</feature>
<organism evidence="2 3">
    <name type="scientific">Canna indica</name>
    <name type="common">Indian-shot</name>
    <dbReference type="NCBI Taxonomy" id="4628"/>
    <lineage>
        <taxon>Eukaryota</taxon>
        <taxon>Viridiplantae</taxon>
        <taxon>Streptophyta</taxon>
        <taxon>Embryophyta</taxon>
        <taxon>Tracheophyta</taxon>
        <taxon>Spermatophyta</taxon>
        <taxon>Magnoliopsida</taxon>
        <taxon>Liliopsida</taxon>
        <taxon>Zingiberales</taxon>
        <taxon>Cannaceae</taxon>
        <taxon>Canna</taxon>
    </lineage>
</organism>
<keyword evidence="3" id="KW-1185">Reference proteome</keyword>